<dbReference type="InterPro" id="IPR023393">
    <property type="entry name" value="START-like_dom_sf"/>
</dbReference>
<dbReference type="Gene3D" id="3.30.530.20">
    <property type="match status" value="1"/>
</dbReference>
<keyword evidence="2" id="KW-1185">Reference proteome</keyword>
<name>A0ABN5YMN7_9MYCO</name>
<organism evidence="1 2">
    <name type="scientific">Mycolicibacterium aubagnense</name>
    <dbReference type="NCBI Taxonomy" id="319707"/>
    <lineage>
        <taxon>Bacteria</taxon>
        <taxon>Bacillati</taxon>
        <taxon>Actinomycetota</taxon>
        <taxon>Actinomycetes</taxon>
        <taxon>Mycobacteriales</taxon>
        <taxon>Mycobacteriaceae</taxon>
        <taxon>Mycolicibacterium</taxon>
    </lineage>
</organism>
<dbReference type="Proteomes" id="UP000465609">
    <property type="component" value="Chromosome"/>
</dbReference>
<dbReference type="SUPFAM" id="SSF55961">
    <property type="entry name" value="Bet v1-like"/>
    <property type="match status" value="1"/>
</dbReference>
<reference evidence="1 2" key="1">
    <citation type="journal article" date="2019" name="Emerg. Microbes Infect.">
        <title>Comprehensive subspecies identification of 175 nontuberculous mycobacteria species based on 7547 genomic profiles.</title>
        <authorList>
            <person name="Matsumoto Y."/>
            <person name="Kinjo T."/>
            <person name="Motooka D."/>
            <person name="Nabeya D."/>
            <person name="Jung N."/>
            <person name="Uechi K."/>
            <person name="Horii T."/>
            <person name="Iida T."/>
            <person name="Fujita J."/>
            <person name="Nakamura S."/>
        </authorList>
    </citation>
    <scope>NUCLEOTIDE SEQUENCE [LARGE SCALE GENOMIC DNA]</scope>
    <source>
        <strain evidence="1 2">JCM 15296</strain>
    </source>
</reference>
<evidence type="ECO:0000313" key="2">
    <source>
        <dbReference type="Proteomes" id="UP000465609"/>
    </source>
</evidence>
<gene>
    <name evidence="1" type="ORF">MAUB_08370</name>
</gene>
<dbReference type="EMBL" id="AP022577">
    <property type="protein sequence ID" value="BBX82964.1"/>
    <property type="molecule type" value="Genomic_DNA"/>
</dbReference>
<proteinExistence type="predicted"/>
<evidence type="ECO:0008006" key="3">
    <source>
        <dbReference type="Google" id="ProtNLM"/>
    </source>
</evidence>
<protein>
    <recommendedName>
        <fullName evidence="3">SRPBCC family protein</fullName>
    </recommendedName>
</protein>
<evidence type="ECO:0000313" key="1">
    <source>
        <dbReference type="EMBL" id="BBX82964.1"/>
    </source>
</evidence>
<sequence>MQGRRMTRTHLTEAVAISALLYAARRYYRNWGTTKQECRHKLPGDELVRSPALQSTEGVWIDAPVEAVWPWLTQLGQDRAGFYTFETIESLLGLEFHVDTTIHPDWQRLSPGDPVRLAPPGWFGRKYGLVLTVSRIVENQTIVLSGAPPEFPWHAVWSFHLEPHYDDQCRLLVRTRAGLRHPGQLFITELAGPAVTLTVRGMLLGIKDRVETAQRAHEKPRTGTAQGA</sequence>
<dbReference type="CDD" id="cd07812">
    <property type="entry name" value="SRPBCC"/>
    <property type="match status" value="1"/>
</dbReference>
<accession>A0ABN5YMN7</accession>